<dbReference type="GO" id="GO:0005634">
    <property type="term" value="C:nucleus"/>
    <property type="evidence" value="ECO:0007669"/>
    <property type="project" value="TreeGrafter"/>
</dbReference>
<dbReference type="InterPro" id="IPR050279">
    <property type="entry name" value="Plant_def-hormone_signal"/>
</dbReference>
<evidence type="ECO:0000313" key="3">
    <source>
        <dbReference type="EMBL" id="AAF12811.1"/>
    </source>
</evidence>
<protein>
    <submittedName>
        <fullName evidence="3">Putative intracellular pathogenesis-related protein</fullName>
    </submittedName>
</protein>
<proteinExistence type="evidence at transcript level"/>
<sequence length="160" mass="17716">MVSGTPVTEDVCQVEARKLWNPMAKDSHNLLPKVLPEIFASVTLLQGDGGVGTIKQLNFTPANKDFSFVKERVDEIDEEKMVYKYTTIEGGSLGKKLSAASFEVKISPRKEGGCVATWVCNYETLPGGQLDEGRVKEIKENSVAMLKKIEQYLLSNPTLY</sequence>
<dbReference type="AlphaFoldDB" id="Q9SNX6"/>
<evidence type="ECO:0000259" key="2">
    <source>
        <dbReference type="SMART" id="SM01037"/>
    </source>
</evidence>
<reference evidence="3" key="1">
    <citation type="submission" date="1999-10" db="EMBL/GenBank/DDBJ databases">
        <title>Isolation and Characterization of cDNAs Encoding Putative Intracellular Pathogenesis-Related Proteins in Cold-Hardened White Spruce Seedling Roots.</title>
        <authorList>
            <person name="Mattheus Y.N."/>
            <person name="Ekramoddoullah A.K.M."/>
            <person name="Lee S.P."/>
        </authorList>
    </citation>
    <scope>NUCLEOTIDE SEQUENCE</scope>
</reference>
<evidence type="ECO:0000256" key="1">
    <source>
        <dbReference type="ARBA" id="ARBA00009744"/>
    </source>
</evidence>
<accession>Q9SNX6</accession>
<dbReference type="InterPro" id="IPR024949">
    <property type="entry name" value="Bet_v_I_allergen"/>
</dbReference>
<gene>
    <name evidence="3" type="primary">picg2</name>
</gene>
<dbReference type="CDD" id="cd07816">
    <property type="entry name" value="Bet_v1-like"/>
    <property type="match status" value="1"/>
</dbReference>
<dbReference type="GO" id="GO:0038023">
    <property type="term" value="F:signaling receptor activity"/>
    <property type="evidence" value="ECO:0007669"/>
    <property type="project" value="InterPro"/>
</dbReference>
<name>Q9SNX6_PICGL</name>
<dbReference type="InterPro" id="IPR000916">
    <property type="entry name" value="Bet_v_I/MLP"/>
</dbReference>
<dbReference type="GO" id="GO:0009738">
    <property type="term" value="P:abscisic acid-activated signaling pathway"/>
    <property type="evidence" value="ECO:0007669"/>
    <property type="project" value="InterPro"/>
</dbReference>
<comment type="similarity">
    <text evidence="1">Belongs to the BetVI family.</text>
</comment>
<dbReference type="SMART" id="SM01037">
    <property type="entry name" value="Bet_v_1"/>
    <property type="match status" value="1"/>
</dbReference>
<dbReference type="PANTHER" id="PTHR31213:SF201">
    <property type="entry name" value="OS03G0300400 PROTEIN"/>
    <property type="match status" value="1"/>
</dbReference>
<dbReference type="PANTHER" id="PTHR31213">
    <property type="entry name" value="OS08G0374000 PROTEIN-RELATED"/>
    <property type="match status" value="1"/>
</dbReference>
<organism evidence="3">
    <name type="scientific">Picea glauca</name>
    <name type="common">White spruce</name>
    <name type="synonym">Pinus glauca</name>
    <dbReference type="NCBI Taxonomy" id="3330"/>
    <lineage>
        <taxon>Eukaryota</taxon>
        <taxon>Viridiplantae</taxon>
        <taxon>Streptophyta</taxon>
        <taxon>Embryophyta</taxon>
        <taxon>Tracheophyta</taxon>
        <taxon>Spermatophyta</taxon>
        <taxon>Pinopsida</taxon>
        <taxon>Pinidae</taxon>
        <taxon>Conifers I</taxon>
        <taxon>Pinales</taxon>
        <taxon>Pinaceae</taxon>
        <taxon>Picea</taxon>
    </lineage>
</organism>
<dbReference type="InterPro" id="IPR023393">
    <property type="entry name" value="START-like_dom_sf"/>
</dbReference>
<dbReference type="EMBL" id="AF197343">
    <property type="protein sequence ID" value="AAF12811.1"/>
    <property type="molecule type" value="mRNA"/>
</dbReference>
<dbReference type="Gene3D" id="3.30.530.20">
    <property type="match status" value="1"/>
</dbReference>
<dbReference type="GO" id="GO:0005737">
    <property type="term" value="C:cytoplasm"/>
    <property type="evidence" value="ECO:0007669"/>
    <property type="project" value="TreeGrafter"/>
</dbReference>
<dbReference type="Pfam" id="PF00407">
    <property type="entry name" value="Bet_v_1"/>
    <property type="match status" value="1"/>
</dbReference>
<dbReference type="GO" id="GO:0010427">
    <property type="term" value="F:abscisic acid binding"/>
    <property type="evidence" value="ECO:0007669"/>
    <property type="project" value="InterPro"/>
</dbReference>
<dbReference type="SUPFAM" id="SSF55961">
    <property type="entry name" value="Bet v1-like"/>
    <property type="match status" value="1"/>
</dbReference>
<dbReference type="FunFam" id="3.30.530.20:FF:000007">
    <property type="entry name" value="Major pollen allergen Bet v 1-A"/>
    <property type="match status" value="1"/>
</dbReference>
<dbReference type="PRINTS" id="PR00634">
    <property type="entry name" value="BETALLERGEN"/>
</dbReference>
<dbReference type="GO" id="GO:0006952">
    <property type="term" value="P:defense response"/>
    <property type="evidence" value="ECO:0007669"/>
    <property type="project" value="InterPro"/>
</dbReference>
<dbReference type="GO" id="GO:0004864">
    <property type="term" value="F:protein phosphatase inhibitor activity"/>
    <property type="evidence" value="ECO:0007669"/>
    <property type="project" value="InterPro"/>
</dbReference>
<feature type="domain" description="Bet v I/Major latex protein" evidence="2">
    <location>
        <begin position="1"/>
        <end position="156"/>
    </location>
</feature>